<proteinExistence type="predicted"/>
<dbReference type="InterPro" id="IPR010572">
    <property type="entry name" value="Tail_dom"/>
</dbReference>
<feature type="region of interest" description="Disordered" evidence="2">
    <location>
        <begin position="415"/>
        <end position="444"/>
    </location>
</feature>
<dbReference type="Pfam" id="PF11839">
    <property type="entry name" value="Alanine_zipper"/>
    <property type="match status" value="1"/>
</dbReference>
<dbReference type="Pfam" id="PF06605">
    <property type="entry name" value="Prophage_tail"/>
    <property type="match status" value="1"/>
</dbReference>
<feature type="region of interest" description="Disordered" evidence="2">
    <location>
        <begin position="509"/>
        <end position="530"/>
    </location>
</feature>
<dbReference type="NCBIfam" id="TIGR01665">
    <property type="entry name" value="put_anti_recept"/>
    <property type="match status" value="1"/>
</dbReference>
<feature type="compositionally biased region" description="Polar residues" evidence="2">
    <location>
        <begin position="520"/>
        <end position="530"/>
    </location>
</feature>
<reference evidence="4 5" key="1">
    <citation type="submission" date="2023-03" db="EMBL/GenBank/DDBJ databases">
        <title>Bacillus Genome Sequencing.</title>
        <authorList>
            <person name="Dunlap C."/>
        </authorList>
    </citation>
    <scope>NUCLEOTIDE SEQUENCE [LARGE SCALE GENOMIC DNA]</scope>
    <source>
        <strain evidence="4 5">B-23453</strain>
    </source>
</reference>
<evidence type="ECO:0000256" key="2">
    <source>
        <dbReference type="SAM" id="MobiDB-lite"/>
    </source>
</evidence>
<dbReference type="InterPro" id="IPR030392">
    <property type="entry name" value="S74_ICA"/>
</dbReference>
<name>A0ABU6MPE8_9BACI</name>
<dbReference type="InterPro" id="IPR021793">
    <property type="entry name" value="Oprl"/>
</dbReference>
<feature type="domain" description="Peptidase S74" evidence="3">
    <location>
        <begin position="859"/>
        <end position="991"/>
    </location>
</feature>
<comment type="caution">
    <text evidence="4">The sequence shown here is derived from an EMBL/GenBank/DDBJ whole genome shotgun (WGS) entry which is preliminary data.</text>
</comment>
<dbReference type="InterPro" id="IPR007119">
    <property type="entry name" value="Phage_tail_spike_N"/>
</dbReference>
<keyword evidence="5" id="KW-1185">Reference proteome</keyword>
<feature type="compositionally biased region" description="Low complexity" evidence="2">
    <location>
        <begin position="415"/>
        <end position="435"/>
    </location>
</feature>
<accession>A0ABU6MPE8</accession>
<feature type="coiled-coil region" evidence="1">
    <location>
        <begin position="977"/>
        <end position="1011"/>
    </location>
</feature>
<evidence type="ECO:0000313" key="5">
    <source>
        <dbReference type="Proteomes" id="UP001341444"/>
    </source>
</evidence>
<protein>
    <submittedName>
        <fullName evidence="4">Phage tail spike protein</fullName>
    </submittedName>
</protein>
<evidence type="ECO:0000259" key="3">
    <source>
        <dbReference type="PROSITE" id="PS51688"/>
    </source>
</evidence>
<dbReference type="Proteomes" id="UP001341444">
    <property type="component" value="Unassembled WGS sequence"/>
</dbReference>
<keyword evidence="1" id="KW-0175">Coiled coil</keyword>
<evidence type="ECO:0000313" key="4">
    <source>
        <dbReference type="EMBL" id="MED1205851.1"/>
    </source>
</evidence>
<organism evidence="4 5">
    <name type="scientific">Heyndrickxia acidicola</name>
    <dbReference type="NCBI Taxonomy" id="209389"/>
    <lineage>
        <taxon>Bacteria</taxon>
        <taxon>Bacillati</taxon>
        <taxon>Bacillota</taxon>
        <taxon>Bacilli</taxon>
        <taxon>Bacillales</taxon>
        <taxon>Bacillaceae</taxon>
        <taxon>Heyndrickxia</taxon>
    </lineage>
</organism>
<dbReference type="RefSeq" id="WP_066262882.1">
    <property type="nucleotide sequence ID" value="NZ_JARMAB010000041.1"/>
</dbReference>
<gene>
    <name evidence="4" type="ORF">P4T90_22720</name>
</gene>
<evidence type="ECO:0000256" key="1">
    <source>
        <dbReference type="SAM" id="Coils"/>
    </source>
</evidence>
<dbReference type="PROSITE" id="PS51688">
    <property type="entry name" value="ICA"/>
    <property type="match status" value="1"/>
</dbReference>
<feature type="compositionally biased region" description="Low complexity" evidence="2">
    <location>
        <begin position="509"/>
        <end position="519"/>
    </location>
</feature>
<dbReference type="EMBL" id="JARMAB010000041">
    <property type="protein sequence ID" value="MED1205851.1"/>
    <property type="molecule type" value="Genomic_DNA"/>
</dbReference>
<sequence>MNIWILNPKKEVIGSLSNDSTLSCPFWNDLQIQKLTDFDSSYTFTVPCNHEESNLLIAGNMIVIPDLDDDLILYRITQVEDGILDSTSGAHTKIVTCLDQYIFDLVNTFVSPQTFTNGLGRDIFNHILEGTGWVVNREEYIGAISTFTIEENTTAQAAMQAFVRSSTASDPNSGLDATDITNFVCEPKFYIKMAGGQITDYCVDLFVQRGEDTGKRFEYTKDIAGVTRTEDISNLYTALKLVGGTDIDKKYTDTDVLDADGNPTTITVRSVNNHLDYVYDDVANELYNPGGTGYLMGIATNSTITEPQALLNWGNNKLKQFNHPQYTYTVDVVMLEDYGFTAEQVRLGDNVRVLDLSMNPPLVLEARVIEMDISYSDPSQNKVVLGDYIELSLGDTPSQIDGLIGRIDQAQSTADGAASTASSAQSTANQAASDASDAKQKATDALTSANGKNTNFYGADTPENPISGDLWFQPTSGGGVTILQYDGTEWKSNIDQGILDAQKAASDASKTASDAQTSANGKNTVYRQSNQPTGTFTTGDIWFDTSNGNRASVWDGSTWQLSQFQGLAVGNIDAGSITTGYLSASRFLANSIDASVLKTGSITAYNGIIGSLNANSLITGTIDANYVTVKNLTASSISSLNGVTASGSFTSQSSNGMISTLNAGSVNVSMTSWGANKGMTISAQGISYADPSNYHSNFNLNMNGTSGISMYCDYGMIFGASLGPIDFQGANGHFFSSQVGIGNVNINNNTITNTSTKLYANGYGGVQITDTSGSAVLNVGGSNTAITGSLTTTSTISSNSTVYGSSFSTGGNTSTGSLSVSGTSSFSGVMNSTGTVNNTTTSSANMYITVSGNFAKSTSARKYKLDEQPVDNSIAYKILDVVPKTWFDRNASEQYTALLNKEMGVNPDGTTTTPETVTQEEWDNVPFIERIPGVVAEDVEAAGLSQYVVYNDPDANGNREIEGVQYDRLWTLLIPIVKELKQNMDNVLEQNNSLITKNANLENRIATLEQTSGGA</sequence>